<proteinExistence type="predicted"/>
<sequence length="83" mass="9905">MRDYSIKEIKAIEERLEHTIQKLEKLQKQAGIEPFIDNSDFIRIFKISNSTAKNWRTKGIIPYVQIENKIYYKVTDIKELFAI</sequence>
<keyword evidence="2" id="KW-1185">Reference proteome</keyword>
<dbReference type="SUPFAM" id="SSF46955">
    <property type="entry name" value="Putative DNA-binding domain"/>
    <property type="match status" value="1"/>
</dbReference>
<dbReference type="EMBL" id="QRAO01000002">
    <property type="protein sequence ID" value="RDK87381.1"/>
    <property type="molecule type" value="Genomic_DNA"/>
</dbReference>
<dbReference type="PANTHER" id="PTHR34585">
    <property type="match status" value="1"/>
</dbReference>
<reference evidence="1 2" key="1">
    <citation type="submission" date="2018-07" db="EMBL/GenBank/DDBJ databases">
        <title>Genomic Encyclopedia of Type Strains, Phase IV (KMG-IV): sequencing the most valuable type-strain genomes for metagenomic binning, comparative biology and taxonomic classification.</title>
        <authorList>
            <person name="Goeker M."/>
        </authorList>
    </citation>
    <scope>NUCLEOTIDE SEQUENCE [LARGE SCALE GENOMIC DNA]</scope>
    <source>
        <strain evidence="1 2">DSM 101478</strain>
    </source>
</reference>
<evidence type="ECO:0000313" key="1">
    <source>
        <dbReference type="EMBL" id="RDK87381.1"/>
    </source>
</evidence>
<gene>
    <name evidence="1" type="ORF">C8D94_102568</name>
</gene>
<accession>A0A370QG83</accession>
<dbReference type="Proteomes" id="UP000255317">
    <property type="component" value="Unassembled WGS sequence"/>
</dbReference>
<protein>
    <submittedName>
        <fullName evidence="1">Helix-turn-helix protein</fullName>
    </submittedName>
</protein>
<dbReference type="InterPro" id="IPR009061">
    <property type="entry name" value="DNA-bd_dom_put_sf"/>
</dbReference>
<dbReference type="PANTHER" id="PTHR34585:SF22">
    <property type="entry name" value="HELIX-TURN-HELIX DOMAIN-CONTAINING PROTEIN"/>
    <property type="match status" value="1"/>
</dbReference>
<dbReference type="RefSeq" id="WP_115123559.1">
    <property type="nucleotide sequence ID" value="NZ_QRAO01000002.1"/>
</dbReference>
<dbReference type="AlphaFoldDB" id="A0A370QG83"/>
<dbReference type="OrthoDB" id="1524679at2"/>
<comment type="caution">
    <text evidence="1">The sequence shown here is derived from an EMBL/GenBank/DDBJ whole genome shotgun (WGS) entry which is preliminary data.</text>
</comment>
<name>A0A370QG83_9FLAO</name>
<evidence type="ECO:0000313" key="2">
    <source>
        <dbReference type="Proteomes" id="UP000255317"/>
    </source>
</evidence>
<organism evidence="1 2">
    <name type="scientific">Marinirhabdus gelatinilytica</name>
    <dbReference type="NCBI Taxonomy" id="1703343"/>
    <lineage>
        <taxon>Bacteria</taxon>
        <taxon>Pseudomonadati</taxon>
        <taxon>Bacteroidota</taxon>
        <taxon>Flavobacteriia</taxon>
        <taxon>Flavobacteriales</taxon>
        <taxon>Flavobacteriaceae</taxon>
    </lineage>
</organism>